<dbReference type="InterPro" id="IPR056693">
    <property type="entry name" value="DUF7791"/>
</dbReference>
<name>A0A6A6EL94_9PEZI</name>
<evidence type="ECO:0000259" key="3">
    <source>
        <dbReference type="Pfam" id="PF14479"/>
    </source>
</evidence>
<dbReference type="SUPFAM" id="SSF52540">
    <property type="entry name" value="P-loop containing nucleoside triphosphate hydrolases"/>
    <property type="match status" value="1"/>
</dbReference>
<dbReference type="PANTHER" id="PTHR10039:SF5">
    <property type="entry name" value="NACHT DOMAIN-CONTAINING PROTEIN"/>
    <property type="match status" value="1"/>
</dbReference>
<organism evidence="6 7">
    <name type="scientific">Zopfia rhizophila CBS 207.26</name>
    <dbReference type="NCBI Taxonomy" id="1314779"/>
    <lineage>
        <taxon>Eukaryota</taxon>
        <taxon>Fungi</taxon>
        <taxon>Dikarya</taxon>
        <taxon>Ascomycota</taxon>
        <taxon>Pezizomycotina</taxon>
        <taxon>Dothideomycetes</taxon>
        <taxon>Dothideomycetes incertae sedis</taxon>
        <taxon>Zopfiaceae</taxon>
        <taxon>Zopfia</taxon>
    </lineage>
</organism>
<evidence type="ECO:0000256" key="2">
    <source>
        <dbReference type="SAM" id="MobiDB-lite"/>
    </source>
</evidence>
<feature type="domain" description="Prion-inhibition and propagation HeLo" evidence="3">
    <location>
        <begin position="6"/>
        <end position="92"/>
    </location>
</feature>
<evidence type="ECO:0008006" key="8">
    <source>
        <dbReference type="Google" id="ProtNLM"/>
    </source>
</evidence>
<dbReference type="Gene3D" id="1.20.120.1020">
    <property type="entry name" value="Prion-inhibition and propagation, HeLo domain"/>
    <property type="match status" value="1"/>
</dbReference>
<evidence type="ECO:0000259" key="5">
    <source>
        <dbReference type="Pfam" id="PF25053"/>
    </source>
</evidence>
<protein>
    <recommendedName>
        <fullName evidence="8">NACHT domain-containing protein</fullName>
    </recommendedName>
</protein>
<dbReference type="Proteomes" id="UP000800200">
    <property type="component" value="Unassembled WGS sequence"/>
</dbReference>
<dbReference type="InterPro" id="IPR056884">
    <property type="entry name" value="NPHP3-like_N"/>
</dbReference>
<dbReference type="EMBL" id="ML994616">
    <property type="protein sequence ID" value="KAF2191925.1"/>
    <property type="molecule type" value="Genomic_DNA"/>
</dbReference>
<feature type="compositionally biased region" description="Polar residues" evidence="2">
    <location>
        <begin position="872"/>
        <end position="892"/>
    </location>
</feature>
<dbReference type="InterPro" id="IPR038305">
    <property type="entry name" value="HeLo_sf"/>
</dbReference>
<dbReference type="InterPro" id="IPR029498">
    <property type="entry name" value="HeLo_dom"/>
</dbReference>
<sequence length="930" mass="104209">MAEAAGLAVGVLALIGAFKDAIDFFNNFKASRELGRDYELLVTRLDIERTILLQWAEHVNLLRPDRDPRLNNPDTMKAIDGLIAKLNQIMPTGGSTRSLTDEDIAALRSLRELHNVLEVSTGRSKIMSETTAKYIERMCQDRILEALWFRTIDDRKESISPAHRNTLHWALDPGKTQFQWNNLARWLQHDSGIYWVSGKAGSGKSTLMKYLFTHPETHSLLSQWAEGRTFSLIHFFFWNIGTQEQKSQKGLSRSLLYQILSKHPSLISAVLPNMWKQLRHNERDVDLPSIAETRAAFRVIASSSSNIGKFCFFIDGLDEFVGNHLDGIAFLQDLALNKHIKIIASSRPIPDCVASFDGLPTLQLHDLNRPDIKSYVDDVIGGHKYMQRLKRESLKEALQIIDDIVAMSSGVFLWVILACRSLISGFSDFDRISELRRRVDELPPELEEMFQHMLIRVSSRHLKQGARILRICYMAHQARRSDKVGEMSALGLALLDGDIITETKIQKLTKKQAHQNYEDLDGRLRSRCGGLLELEIKNRSVGHIQYKSYDALTHGKIVFMHRTVFEFLSDAKTWELKCLQPPAGFEVSVDLSLIGLYSAMFGFKSKNMQASNYFRDGIWWGVQSDRNHPHGPSNIFWAIQPFIDTPWLQRNVDMFRRLAEINEHRLSSGASHATLTLAVEAGAANYAKNHPDFSSLVQPKLHQCGCPPLIYHAVALPVTNGTLDTRGSGKDRVGCLSESMASLLLASGSDPNHSIAASSFSIQGCNKSYNPSQSGKWLISKNCKTSSADFNPWVAWLGSPTKGRRLEPEDRIEQGNIAMLFLNAGAIVPGPFRYWIQNDFSSSSDPSVQAKGKELLDLWNECEKRQKDTATDTRGGNVNQALSGLGQLQSTDDGVGLPASPSERKRSAEIDTAGGAKRICPVERCNPRVS</sequence>
<keyword evidence="7" id="KW-1185">Reference proteome</keyword>
<feature type="domain" description="Nephrocystin 3-like N-terminal" evidence="4">
    <location>
        <begin position="179"/>
        <end position="347"/>
    </location>
</feature>
<evidence type="ECO:0000256" key="1">
    <source>
        <dbReference type="ARBA" id="ARBA00022737"/>
    </source>
</evidence>
<dbReference type="Pfam" id="PF25053">
    <property type="entry name" value="DUF7791"/>
    <property type="match status" value="1"/>
</dbReference>
<gene>
    <name evidence="6" type="ORF">K469DRAFT_621887</name>
</gene>
<evidence type="ECO:0000259" key="4">
    <source>
        <dbReference type="Pfam" id="PF24883"/>
    </source>
</evidence>
<evidence type="ECO:0000313" key="6">
    <source>
        <dbReference type="EMBL" id="KAF2191925.1"/>
    </source>
</evidence>
<proteinExistence type="predicted"/>
<dbReference type="InterPro" id="IPR027417">
    <property type="entry name" value="P-loop_NTPase"/>
</dbReference>
<reference evidence="6" key="1">
    <citation type="journal article" date="2020" name="Stud. Mycol.">
        <title>101 Dothideomycetes genomes: a test case for predicting lifestyles and emergence of pathogens.</title>
        <authorList>
            <person name="Haridas S."/>
            <person name="Albert R."/>
            <person name="Binder M."/>
            <person name="Bloem J."/>
            <person name="Labutti K."/>
            <person name="Salamov A."/>
            <person name="Andreopoulos B."/>
            <person name="Baker S."/>
            <person name="Barry K."/>
            <person name="Bills G."/>
            <person name="Bluhm B."/>
            <person name="Cannon C."/>
            <person name="Castanera R."/>
            <person name="Culley D."/>
            <person name="Daum C."/>
            <person name="Ezra D."/>
            <person name="Gonzalez J."/>
            <person name="Henrissat B."/>
            <person name="Kuo A."/>
            <person name="Liang C."/>
            <person name="Lipzen A."/>
            <person name="Lutzoni F."/>
            <person name="Magnuson J."/>
            <person name="Mondo S."/>
            <person name="Nolan M."/>
            <person name="Ohm R."/>
            <person name="Pangilinan J."/>
            <person name="Park H.-J."/>
            <person name="Ramirez L."/>
            <person name="Alfaro M."/>
            <person name="Sun H."/>
            <person name="Tritt A."/>
            <person name="Yoshinaga Y."/>
            <person name="Zwiers L.-H."/>
            <person name="Turgeon B."/>
            <person name="Goodwin S."/>
            <person name="Spatafora J."/>
            <person name="Crous P."/>
            <person name="Grigoriev I."/>
        </authorList>
    </citation>
    <scope>NUCLEOTIDE SEQUENCE</scope>
    <source>
        <strain evidence="6">CBS 207.26</strain>
    </source>
</reference>
<feature type="region of interest" description="Disordered" evidence="2">
    <location>
        <begin position="867"/>
        <end position="913"/>
    </location>
</feature>
<dbReference type="Pfam" id="PF14479">
    <property type="entry name" value="HeLo"/>
    <property type="match status" value="1"/>
</dbReference>
<accession>A0A6A6EL94</accession>
<feature type="domain" description="DUF7791" evidence="5">
    <location>
        <begin position="458"/>
        <end position="576"/>
    </location>
</feature>
<dbReference type="AlphaFoldDB" id="A0A6A6EL94"/>
<evidence type="ECO:0000313" key="7">
    <source>
        <dbReference type="Proteomes" id="UP000800200"/>
    </source>
</evidence>
<dbReference type="OrthoDB" id="443402at2759"/>
<dbReference type="Gene3D" id="3.40.50.300">
    <property type="entry name" value="P-loop containing nucleotide triphosphate hydrolases"/>
    <property type="match status" value="1"/>
</dbReference>
<keyword evidence="1" id="KW-0677">Repeat</keyword>
<dbReference type="PANTHER" id="PTHR10039">
    <property type="entry name" value="AMELOGENIN"/>
    <property type="match status" value="1"/>
</dbReference>
<dbReference type="Pfam" id="PF24883">
    <property type="entry name" value="NPHP3_N"/>
    <property type="match status" value="1"/>
</dbReference>